<feature type="binding site" evidence="12">
    <location>
        <position position="177"/>
    </location>
    <ligand>
        <name>substrate</name>
    </ligand>
</feature>
<comment type="subcellular location">
    <subcellularLocation>
        <location evidence="12">Cell membrane</location>
        <topology evidence="12">Peripheral membrane protein</topology>
    </subcellularLocation>
    <subcellularLocation>
        <location evidence="2">Membrane</location>
    </subcellularLocation>
</comment>
<accession>A0ABU7UZB3</accession>
<dbReference type="GO" id="GO:0106430">
    <property type="term" value="F:dihydroorotate dehydrogenase (quinone) activity"/>
    <property type="evidence" value="ECO:0007669"/>
    <property type="project" value="UniProtKB-EC"/>
</dbReference>
<feature type="binding site" evidence="12">
    <location>
        <position position="266"/>
    </location>
    <ligand>
        <name>FMN</name>
        <dbReference type="ChEBI" id="CHEBI:58210"/>
    </ligand>
</feature>
<dbReference type="NCBIfam" id="NF003645">
    <property type="entry name" value="PRK05286.1-2"/>
    <property type="match status" value="1"/>
</dbReference>
<evidence type="ECO:0000256" key="8">
    <source>
        <dbReference type="ARBA" id="ARBA00022975"/>
    </source>
</evidence>
<proteinExistence type="inferred from homology"/>
<dbReference type="PIRSF" id="PIRSF000164">
    <property type="entry name" value="DHO_oxidase"/>
    <property type="match status" value="1"/>
</dbReference>
<protein>
    <recommendedName>
        <fullName evidence="12">Dihydroorotate dehydrogenase (quinone)</fullName>
        <ecNumber evidence="12">1.3.5.2</ecNumber>
    </recommendedName>
    <alternativeName>
        <fullName evidence="12">DHOdehase</fullName>
        <shortName evidence="12">DHOD</shortName>
        <shortName evidence="12">DHODase</shortName>
    </alternativeName>
    <alternativeName>
        <fullName evidence="12">Dihydroorotate oxidase</fullName>
    </alternativeName>
</protein>
<dbReference type="CDD" id="cd04738">
    <property type="entry name" value="DHOD_2_like"/>
    <property type="match status" value="1"/>
</dbReference>
<feature type="binding site" evidence="12">
    <location>
        <position position="295"/>
    </location>
    <ligand>
        <name>FMN</name>
        <dbReference type="ChEBI" id="CHEBI:58210"/>
    </ligand>
</feature>
<evidence type="ECO:0000256" key="11">
    <source>
        <dbReference type="ARBA" id="ARBA00048639"/>
    </source>
</evidence>
<feature type="binding site" evidence="12">
    <location>
        <begin position="244"/>
        <end position="245"/>
    </location>
    <ligand>
        <name>substrate</name>
    </ligand>
</feature>
<gene>
    <name evidence="12" type="primary">pyrD</name>
    <name evidence="14" type="ORF">V3390_06465</name>
</gene>
<dbReference type="InterPro" id="IPR013785">
    <property type="entry name" value="Aldolase_TIM"/>
</dbReference>
<evidence type="ECO:0000256" key="7">
    <source>
        <dbReference type="ARBA" id="ARBA00022643"/>
    </source>
</evidence>
<dbReference type="InterPro" id="IPR012135">
    <property type="entry name" value="Dihydroorotate_DH_1_2"/>
</dbReference>
<keyword evidence="15" id="KW-1185">Reference proteome</keyword>
<keyword evidence="6 12" id="KW-0285">Flavoprotein</keyword>
<evidence type="ECO:0000256" key="6">
    <source>
        <dbReference type="ARBA" id="ARBA00022630"/>
    </source>
</evidence>
<comment type="pathway">
    <text evidence="3 12">Pyrimidine metabolism; UMP biosynthesis via de novo pathway; orotate from (S)-dihydroorotate (quinone route): step 1/1.</text>
</comment>
<comment type="similarity">
    <text evidence="4 12">Belongs to the dihydroorotate dehydrogenase family. Type 2 subfamily.</text>
</comment>
<evidence type="ECO:0000256" key="2">
    <source>
        <dbReference type="ARBA" id="ARBA00004370"/>
    </source>
</evidence>
<dbReference type="InterPro" id="IPR005720">
    <property type="entry name" value="Dihydroorotate_DH_cat"/>
</dbReference>
<evidence type="ECO:0000256" key="12">
    <source>
        <dbReference type="HAMAP-Rule" id="MF_00225"/>
    </source>
</evidence>
<dbReference type="RefSeq" id="WP_331703863.1">
    <property type="nucleotide sequence ID" value="NZ_JAZHBO010000002.1"/>
</dbReference>
<feature type="binding site" evidence="12">
    <location>
        <position position="172"/>
    </location>
    <ligand>
        <name>FMN</name>
        <dbReference type="ChEBI" id="CHEBI:58210"/>
    </ligand>
</feature>
<dbReference type="NCBIfam" id="NF003646">
    <property type="entry name" value="PRK05286.1-4"/>
    <property type="match status" value="1"/>
</dbReference>
<dbReference type="Proteomes" id="UP001356170">
    <property type="component" value="Unassembled WGS sequence"/>
</dbReference>
<name>A0ABU7UZB3_9GAMM</name>
<comment type="function">
    <text evidence="1 12">Catalyzes the conversion of dihydroorotate to orotate with quinone as electron acceptor.</text>
</comment>
<feature type="binding site" evidence="12">
    <location>
        <begin position="316"/>
        <end position="317"/>
    </location>
    <ligand>
        <name>FMN</name>
        <dbReference type="ChEBI" id="CHEBI:58210"/>
    </ligand>
</feature>
<dbReference type="NCBIfam" id="TIGR01036">
    <property type="entry name" value="pyrD_sub2"/>
    <property type="match status" value="1"/>
</dbReference>
<feature type="binding site" evidence="12">
    <location>
        <position position="243"/>
    </location>
    <ligand>
        <name>FMN</name>
        <dbReference type="ChEBI" id="CHEBI:58210"/>
    </ligand>
</feature>
<dbReference type="Gene3D" id="3.20.20.70">
    <property type="entry name" value="Aldolase class I"/>
    <property type="match status" value="1"/>
</dbReference>
<dbReference type="HAMAP" id="MF_00225">
    <property type="entry name" value="DHO_dh_type2"/>
    <property type="match status" value="1"/>
</dbReference>
<dbReference type="PANTHER" id="PTHR48109:SF4">
    <property type="entry name" value="DIHYDROOROTATE DEHYDROGENASE (QUINONE), MITOCHONDRIAL"/>
    <property type="match status" value="1"/>
</dbReference>
<feature type="active site" description="Nucleophile" evidence="12">
    <location>
        <position position="175"/>
    </location>
</feature>
<feature type="binding site" evidence="12">
    <location>
        <position position="139"/>
    </location>
    <ligand>
        <name>FMN</name>
        <dbReference type="ChEBI" id="CHEBI:58210"/>
    </ligand>
</feature>
<dbReference type="PANTHER" id="PTHR48109">
    <property type="entry name" value="DIHYDROOROTATE DEHYDROGENASE (QUINONE), MITOCHONDRIAL-RELATED"/>
    <property type="match status" value="1"/>
</dbReference>
<dbReference type="SUPFAM" id="SSF51395">
    <property type="entry name" value="FMN-linked oxidoreductases"/>
    <property type="match status" value="1"/>
</dbReference>
<dbReference type="InterPro" id="IPR001295">
    <property type="entry name" value="Dihydroorotate_DH_CS"/>
</dbReference>
<dbReference type="InterPro" id="IPR050074">
    <property type="entry name" value="DHO_dehydrogenase"/>
</dbReference>
<feature type="binding site" evidence="12">
    <location>
        <begin position="110"/>
        <end position="114"/>
    </location>
    <ligand>
        <name>substrate</name>
    </ligand>
</feature>
<evidence type="ECO:0000256" key="3">
    <source>
        <dbReference type="ARBA" id="ARBA00005161"/>
    </source>
</evidence>
<evidence type="ECO:0000259" key="13">
    <source>
        <dbReference type="Pfam" id="PF01180"/>
    </source>
</evidence>
<dbReference type="NCBIfam" id="NF003652">
    <property type="entry name" value="PRK05286.2-5"/>
    <property type="match status" value="1"/>
</dbReference>
<dbReference type="Pfam" id="PF01180">
    <property type="entry name" value="DHO_dh"/>
    <property type="match status" value="1"/>
</dbReference>
<evidence type="ECO:0000256" key="9">
    <source>
        <dbReference type="ARBA" id="ARBA00023002"/>
    </source>
</evidence>
<comment type="catalytic activity">
    <reaction evidence="11 12">
        <text>(S)-dihydroorotate + a quinone = orotate + a quinol</text>
        <dbReference type="Rhea" id="RHEA:30187"/>
        <dbReference type="ChEBI" id="CHEBI:24646"/>
        <dbReference type="ChEBI" id="CHEBI:30839"/>
        <dbReference type="ChEBI" id="CHEBI:30864"/>
        <dbReference type="ChEBI" id="CHEBI:132124"/>
        <dbReference type="EC" id="1.3.5.2"/>
    </reaction>
</comment>
<dbReference type="InterPro" id="IPR005719">
    <property type="entry name" value="Dihydroorotate_DH_2"/>
</dbReference>
<comment type="cofactor">
    <cofactor evidence="12">
        <name>FMN</name>
        <dbReference type="ChEBI" id="CHEBI:58210"/>
    </cofactor>
    <text evidence="12">Binds 1 FMN per subunit.</text>
</comment>
<comment type="subunit">
    <text evidence="12">Monomer.</text>
</comment>
<keyword evidence="9 12" id="KW-0560">Oxidoreductase</keyword>
<dbReference type="EC" id="1.3.5.2" evidence="12"/>
<keyword evidence="8 12" id="KW-0665">Pyrimidine biosynthesis</keyword>
<comment type="caution">
    <text evidence="14">The sequence shown here is derived from an EMBL/GenBank/DDBJ whole genome shotgun (WGS) entry which is preliminary data.</text>
</comment>
<feature type="binding site" evidence="12">
    <location>
        <position position="85"/>
    </location>
    <ligand>
        <name>FMN</name>
        <dbReference type="ChEBI" id="CHEBI:58210"/>
    </ligand>
</feature>
<dbReference type="PROSITE" id="PS00911">
    <property type="entry name" value="DHODEHASE_1"/>
    <property type="match status" value="1"/>
</dbReference>
<sequence>MYALLRPLLFAMDAERAHHRTLQFMEAGYRAGLSRLMVPRAPDLPTTLAGLPLRHPVGLAAGLDKNGEYIDALFALGFSFVEVGTVTPRPQAGNPKPRLFRLKDEMAVINRFGFNNDGVDALVRNVERARNRTGQLGINIGKNKDTDNERAADDYLHCLERVHAHADYVTVNISSPNTVGLRALQEQDALKELLSRLRDMQLRLNTSRRVPMFVKIAPDLNDSDLDSIAQVLAADVVDGVIATNTTIDRPLPDSEPLRNEAGGLSGAPLLPKANATLQALLSRIGDQLPVIGVGGITQGEHAAQKMQMGAQAVQLYSGLVYRGPELIAESVHAIAGARTA</sequence>
<evidence type="ECO:0000313" key="15">
    <source>
        <dbReference type="Proteomes" id="UP001356170"/>
    </source>
</evidence>
<feature type="domain" description="Dihydroorotate dehydrogenase catalytic" evidence="13">
    <location>
        <begin position="44"/>
        <end position="328"/>
    </location>
</feature>
<evidence type="ECO:0000256" key="5">
    <source>
        <dbReference type="ARBA" id="ARBA00022475"/>
    </source>
</evidence>
<dbReference type="EMBL" id="JAZHBO010000002">
    <property type="protein sequence ID" value="MEF2155877.1"/>
    <property type="molecule type" value="Genomic_DNA"/>
</dbReference>
<feature type="binding site" evidence="12">
    <location>
        <begin position="61"/>
        <end position="65"/>
    </location>
    <ligand>
        <name>FMN</name>
        <dbReference type="ChEBI" id="CHEBI:58210"/>
    </ligand>
</feature>
<organism evidence="14 15">
    <name type="scientific">Aquilutibacter rugosus</name>
    <dbReference type="NCBI Taxonomy" id="3115820"/>
    <lineage>
        <taxon>Bacteria</taxon>
        <taxon>Pseudomonadati</taxon>
        <taxon>Pseudomonadota</taxon>
        <taxon>Gammaproteobacteria</taxon>
        <taxon>Lysobacterales</taxon>
        <taxon>Lysobacteraceae</taxon>
        <taxon>Aquilutibacter</taxon>
    </lineage>
</organism>
<evidence type="ECO:0000256" key="10">
    <source>
        <dbReference type="ARBA" id="ARBA00023136"/>
    </source>
</evidence>
<keyword evidence="10 12" id="KW-0472">Membrane</keyword>
<evidence type="ECO:0000256" key="4">
    <source>
        <dbReference type="ARBA" id="ARBA00005359"/>
    </source>
</evidence>
<keyword evidence="5 12" id="KW-1003">Cell membrane</keyword>
<keyword evidence="7 12" id="KW-0288">FMN</keyword>
<evidence type="ECO:0000313" key="14">
    <source>
        <dbReference type="EMBL" id="MEF2155877.1"/>
    </source>
</evidence>
<feature type="binding site" evidence="12">
    <location>
        <position position="172"/>
    </location>
    <ligand>
        <name>substrate</name>
    </ligand>
</feature>
<feature type="binding site" evidence="12">
    <location>
        <position position="65"/>
    </location>
    <ligand>
        <name>substrate</name>
    </ligand>
</feature>
<feature type="binding site" evidence="12">
    <location>
        <position position="215"/>
    </location>
    <ligand>
        <name>FMN</name>
        <dbReference type="ChEBI" id="CHEBI:58210"/>
    </ligand>
</feature>
<evidence type="ECO:0000256" key="1">
    <source>
        <dbReference type="ARBA" id="ARBA00003125"/>
    </source>
</evidence>
<reference evidence="14 15" key="1">
    <citation type="submission" date="2024-01" db="EMBL/GenBank/DDBJ databases">
        <title>Novel species of the genus Luteimonas isolated from rivers.</title>
        <authorList>
            <person name="Lu H."/>
        </authorList>
    </citation>
    <scope>NUCLEOTIDE SEQUENCE [LARGE SCALE GENOMIC DNA]</scope>
    <source>
        <strain evidence="14 15">FXH3W</strain>
    </source>
</reference>